<proteinExistence type="predicted"/>
<evidence type="ECO:0000259" key="1">
    <source>
        <dbReference type="Pfam" id="PF18962"/>
    </source>
</evidence>
<name>A0A7V4TZ00_CALAY</name>
<dbReference type="EMBL" id="DRQG01000041">
    <property type="protein sequence ID" value="HGY55001.1"/>
    <property type="molecule type" value="Genomic_DNA"/>
</dbReference>
<dbReference type="Proteomes" id="UP000885779">
    <property type="component" value="Unassembled WGS sequence"/>
</dbReference>
<dbReference type="Pfam" id="PF18962">
    <property type="entry name" value="Por_Secre_tail"/>
    <property type="match status" value="1"/>
</dbReference>
<dbReference type="InterPro" id="IPR026444">
    <property type="entry name" value="Secre_tail"/>
</dbReference>
<reference evidence="2" key="1">
    <citation type="journal article" date="2020" name="mSystems">
        <title>Genome- and Community-Level Interaction Insights into Carbon Utilization and Element Cycling Functions of Hydrothermarchaeota in Hydrothermal Sediment.</title>
        <authorList>
            <person name="Zhou Z."/>
            <person name="Liu Y."/>
            <person name="Xu W."/>
            <person name="Pan J."/>
            <person name="Luo Z.H."/>
            <person name="Li M."/>
        </authorList>
    </citation>
    <scope>NUCLEOTIDE SEQUENCE [LARGE SCALE GENOMIC DNA]</scope>
    <source>
        <strain evidence="2">HyVt-577</strain>
    </source>
</reference>
<gene>
    <name evidence="2" type="ORF">ENK44_04825</name>
</gene>
<comment type="caution">
    <text evidence="2">The sequence shown here is derived from an EMBL/GenBank/DDBJ whole genome shotgun (WGS) entry which is preliminary data.</text>
</comment>
<accession>A0A7V4TZ00</accession>
<dbReference type="Gene3D" id="2.60.40.4070">
    <property type="match status" value="1"/>
</dbReference>
<organism evidence="2">
    <name type="scientific">Caldithrix abyssi</name>
    <dbReference type="NCBI Taxonomy" id="187145"/>
    <lineage>
        <taxon>Bacteria</taxon>
        <taxon>Pseudomonadati</taxon>
        <taxon>Calditrichota</taxon>
        <taxon>Calditrichia</taxon>
        <taxon>Calditrichales</taxon>
        <taxon>Calditrichaceae</taxon>
        <taxon>Caldithrix</taxon>
    </lineage>
</organism>
<sequence length="261" mass="30134">MRFLIYFLVILKMCRRECMKAFTLLVGLFAVFFPLFAQIQTSEILYEIRTDKPVYVTTERVQWYARMINVSADTLVFDIPTGWSFFEWSLIDSSGKNWDGSVVSDSFETIILSPGDSLTHTWYTQIDRSFYPLPPNLYYGLMTPYYKYDSLQADTVSFSIITATILRQPAAPEITEFRIIRLYPNPFNGSMQIDFEILKDGQYDLSIYDLSGRKISTLVTARLNTGNYSFTWNAYDVSSGVYLVQLSDGRLSVTQKALYIK</sequence>
<feature type="domain" description="Secretion system C-terminal sorting" evidence="1">
    <location>
        <begin position="182"/>
        <end position="256"/>
    </location>
</feature>
<dbReference type="NCBIfam" id="TIGR04183">
    <property type="entry name" value="Por_Secre_tail"/>
    <property type="match status" value="1"/>
</dbReference>
<protein>
    <submittedName>
        <fullName evidence="2">T9SS type A sorting domain-containing protein</fullName>
    </submittedName>
</protein>
<evidence type="ECO:0000313" key="2">
    <source>
        <dbReference type="EMBL" id="HGY55001.1"/>
    </source>
</evidence>
<dbReference type="AlphaFoldDB" id="A0A7V4TZ00"/>